<dbReference type="AlphaFoldDB" id="A0A117QB58"/>
<organism evidence="2 3">
    <name type="scientific">Streptomyces corchorusii</name>
    <name type="common">Streptomyces chibaensis</name>
    <dbReference type="NCBI Taxonomy" id="1903"/>
    <lineage>
        <taxon>Bacteria</taxon>
        <taxon>Bacillati</taxon>
        <taxon>Actinomycetota</taxon>
        <taxon>Actinomycetes</taxon>
        <taxon>Kitasatosporales</taxon>
        <taxon>Streptomycetaceae</taxon>
        <taxon>Streptomyces</taxon>
    </lineage>
</organism>
<proteinExistence type="predicted"/>
<evidence type="ECO:0000313" key="2">
    <source>
        <dbReference type="EMBL" id="KUN18658.1"/>
    </source>
</evidence>
<gene>
    <name evidence="2" type="ORF">AQJ11_33230</name>
</gene>
<sequence>MTAVGEREGQDAVPLGEMRASVLGRLGVDEGVPVGDQVGDLAAVAGAVWGVVGQALPEAEFGMDLAGDGVGAGERGPREVPPLVRGSAPRLQGAADRGQ</sequence>
<dbReference type="EMBL" id="LMWP01000042">
    <property type="protein sequence ID" value="KUN18658.1"/>
    <property type="molecule type" value="Genomic_DNA"/>
</dbReference>
<accession>A0A117QB58</accession>
<protein>
    <submittedName>
        <fullName evidence="2">Uncharacterized protein</fullName>
    </submittedName>
</protein>
<keyword evidence="3" id="KW-1185">Reference proteome</keyword>
<feature type="region of interest" description="Disordered" evidence="1">
    <location>
        <begin position="67"/>
        <end position="99"/>
    </location>
</feature>
<dbReference type="RefSeq" id="WP_059265656.1">
    <property type="nucleotide sequence ID" value="NZ_KQ948365.1"/>
</dbReference>
<dbReference type="Proteomes" id="UP000053398">
    <property type="component" value="Unassembled WGS sequence"/>
</dbReference>
<comment type="caution">
    <text evidence="2">The sequence shown here is derived from an EMBL/GenBank/DDBJ whole genome shotgun (WGS) entry which is preliminary data.</text>
</comment>
<evidence type="ECO:0000256" key="1">
    <source>
        <dbReference type="SAM" id="MobiDB-lite"/>
    </source>
</evidence>
<evidence type="ECO:0000313" key="3">
    <source>
        <dbReference type="Proteomes" id="UP000053398"/>
    </source>
</evidence>
<name>A0A117QB58_STRCK</name>
<reference evidence="2 3" key="1">
    <citation type="submission" date="2015-10" db="EMBL/GenBank/DDBJ databases">
        <title>Draft genome sequence of Streptomyces corchorusii DSM 40340, type strain for the species Streptomyces corchorusii.</title>
        <authorList>
            <person name="Ruckert C."/>
            <person name="Winkler A."/>
            <person name="Kalinowski J."/>
            <person name="Kampfer P."/>
            <person name="Glaeser S."/>
        </authorList>
    </citation>
    <scope>NUCLEOTIDE SEQUENCE [LARGE SCALE GENOMIC DNA]</scope>
    <source>
        <strain evidence="2 3">DSM 40340</strain>
    </source>
</reference>